<protein>
    <submittedName>
        <fullName evidence="7">Zeaxanthin epoxidase, chloroplastic</fullName>
    </submittedName>
</protein>
<reference evidence="7" key="1">
    <citation type="journal article" date="2014" name="PLoS Genet.">
        <title>Signature Gene Expression Reveals Novel Clues to the Molecular Mechanisms of Dimorphic Transition in Penicillium marneffei.</title>
        <authorList>
            <person name="Yang E."/>
            <person name="Wang G."/>
            <person name="Cai J."/>
            <person name="Woo P.C."/>
            <person name="Lau S.K."/>
            <person name="Yuen K.-Y."/>
            <person name="Chow W.-N."/>
            <person name="Lin X."/>
        </authorList>
    </citation>
    <scope>NUCLEOTIDE SEQUENCE [LARGE SCALE GENOMIC DNA]</scope>
    <source>
        <strain evidence="7">PM1</strain>
    </source>
</reference>
<feature type="domain" description="FAD-binding" evidence="6">
    <location>
        <begin position="112"/>
        <end position="307"/>
    </location>
</feature>
<proteinExistence type="predicted"/>
<evidence type="ECO:0000256" key="2">
    <source>
        <dbReference type="ARBA" id="ARBA00022630"/>
    </source>
</evidence>
<comment type="caution">
    <text evidence="7">The sequence shown here is derived from an EMBL/GenBank/DDBJ whole genome shotgun (WGS) entry which is preliminary data.</text>
</comment>
<evidence type="ECO:0000256" key="4">
    <source>
        <dbReference type="ARBA" id="ARBA00023002"/>
    </source>
</evidence>
<dbReference type="GO" id="GO:0004497">
    <property type="term" value="F:monooxygenase activity"/>
    <property type="evidence" value="ECO:0007669"/>
    <property type="project" value="UniProtKB-KW"/>
</dbReference>
<dbReference type="GO" id="GO:0071949">
    <property type="term" value="F:FAD binding"/>
    <property type="evidence" value="ECO:0007669"/>
    <property type="project" value="InterPro"/>
</dbReference>
<gene>
    <name evidence="7" type="ORF">GQ26_0400550</name>
</gene>
<dbReference type="Gene3D" id="3.50.50.60">
    <property type="entry name" value="FAD/NAD(P)-binding domain"/>
    <property type="match status" value="1"/>
</dbReference>
<dbReference type="PRINTS" id="PR00420">
    <property type="entry name" value="RNGMNOXGNASE"/>
</dbReference>
<evidence type="ECO:0000259" key="6">
    <source>
        <dbReference type="Pfam" id="PF01494"/>
    </source>
</evidence>
<dbReference type="PANTHER" id="PTHR47178:SF2">
    <property type="entry name" value="FAD-BINDING DOMAIN-CONTAINING PROTEIN"/>
    <property type="match status" value="1"/>
</dbReference>
<keyword evidence="3" id="KW-0274">FAD</keyword>
<evidence type="ECO:0000256" key="5">
    <source>
        <dbReference type="ARBA" id="ARBA00023033"/>
    </source>
</evidence>
<dbReference type="PANTHER" id="PTHR47178">
    <property type="entry name" value="MONOOXYGENASE, FAD-BINDING"/>
    <property type="match status" value="1"/>
</dbReference>
<name>A0A093USH3_TALMA</name>
<comment type="cofactor">
    <cofactor evidence="1">
        <name>FAD</name>
        <dbReference type="ChEBI" id="CHEBI:57692"/>
    </cofactor>
</comment>
<dbReference type="AlphaFoldDB" id="A0A093USH3"/>
<evidence type="ECO:0000313" key="7">
    <source>
        <dbReference type="EMBL" id="KFX42880.1"/>
    </source>
</evidence>
<dbReference type="Pfam" id="PF01494">
    <property type="entry name" value="FAD_binding_3"/>
    <property type="match status" value="1"/>
</dbReference>
<organism evidence="7">
    <name type="scientific">Talaromyces marneffei PM1</name>
    <dbReference type="NCBI Taxonomy" id="1077442"/>
    <lineage>
        <taxon>Eukaryota</taxon>
        <taxon>Fungi</taxon>
        <taxon>Dikarya</taxon>
        <taxon>Ascomycota</taxon>
        <taxon>Pezizomycotina</taxon>
        <taxon>Eurotiomycetes</taxon>
        <taxon>Eurotiomycetidae</taxon>
        <taxon>Eurotiales</taxon>
        <taxon>Trichocomaceae</taxon>
        <taxon>Talaromyces</taxon>
        <taxon>Talaromyces sect. Talaromyces</taxon>
    </lineage>
</organism>
<evidence type="ECO:0000256" key="3">
    <source>
        <dbReference type="ARBA" id="ARBA00022827"/>
    </source>
</evidence>
<accession>A0A093USH3</accession>
<keyword evidence="2" id="KW-0285">Flavoprotein</keyword>
<dbReference type="InterPro" id="IPR036188">
    <property type="entry name" value="FAD/NAD-bd_sf"/>
</dbReference>
<keyword evidence="4" id="KW-0560">Oxidoreductase</keyword>
<dbReference type="SUPFAM" id="SSF51905">
    <property type="entry name" value="FAD/NAD(P)-binding domain"/>
    <property type="match status" value="1"/>
</dbReference>
<keyword evidence="5" id="KW-0503">Monooxygenase</keyword>
<dbReference type="InterPro" id="IPR002938">
    <property type="entry name" value="FAD-bd"/>
</dbReference>
<dbReference type="EMBL" id="JPOX01000040">
    <property type="protein sequence ID" value="KFX42880.1"/>
    <property type="molecule type" value="Genomic_DNA"/>
</dbReference>
<sequence>MGSTTSFKVLIIGGGTSGLVLAHGLQQYILFERDAEDIYWNKSRDWGMEYLFSVVPDYIQSRLKEALVDPHYNADEPFPHINGETGEVIAEAHMPGLLGGIVAVITDLKYLQFEKKLVSIKHDQDGLVTASFSDGSQETASLLIGCDGSRSKVRSFLVGEELAKPTDIDLTMMNHAAGGYTAEQAILLRKYHAIGKIAYHPDYYGNFLLTALDCSNLEKPEEWTFQIQHCWWGPPYLDELKDPKTRLEFYKTRCSKMCEPFRTAGVALPDDEILPIDQSQQWAPIEWDNRRGTVTLAGDAAHSMLPRESHPSYFPLI</sequence>
<evidence type="ECO:0000256" key="1">
    <source>
        <dbReference type="ARBA" id="ARBA00001974"/>
    </source>
</evidence>